<gene>
    <name evidence="1" type="ORF">METZ01_LOCUS256334</name>
</gene>
<proteinExistence type="predicted"/>
<evidence type="ECO:0008006" key="2">
    <source>
        <dbReference type="Google" id="ProtNLM"/>
    </source>
</evidence>
<organism evidence="1">
    <name type="scientific">marine metagenome</name>
    <dbReference type="NCBI Taxonomy" id="408172"/>
    <lineage>
        <taxon>unclassified sequences</taxon>
        <taxon>metagenomes</taxon>
        <taxon>ecological metagenomes</taxon>
    </lineage>
</organism>
<evidence type="ECO:0000313" key="1">
    <source>
        <dbReference type="EMBL" id="SVC03480.1"/>
    </source>
</evidence>
<sequence length="246" mass="26733">MKKMITQLLIFILGTLSIIFSQDDSVSLTIDNVDEDNKTFDVLYSSSADVYGFQFDISGIGITDIDHDIEGMFNYDNDSVLGLSITGEILVPAASDVVLMTIYYELDGSGSDICLSNLVFGLWDGSELSVSAGECYSILSNITISFGDVTINDSTNTTTRSLDINYESTVDINGFQLTLEGVDLIDVESNFFDQLNFSNNTGTIIAFSFSDEIIPVGEGTFLSVEFGGESEVDLCILDPAFTTQID</sequence>
<name>A0A382IUV9_9ZZZZ</name>
<dbReference type="EMBL" id="UINC01069813">
    <property type="protein sequence ID" value="SVC03480.1"/>
    <property type="molecule type" value="Genomic_DNA"/>
</dbReference>
<feature type="non-terminal residue" evidence="1">
    <location>
        <position position="246"/>
    </location>
</feature>
<dbReference type="AlphaFoldDB" id="A0A382IUV9"/>
<protein>
    <recommendedName>
        <fullName evidence="2">Cohesin domain-containing protein</fullName>
    </recommendedName>
</protein>
<reference evidence="1" key="1">
    <citation type="submission" date="2018-05" db="EMBL/GenBank/DDBJ databases">
        <authorList>
            <person name="Lanie J.A."/>
            <person name="Ng W.-L."/>
            <person name="Kazmierczak K.M."/>
            <person name="Andrzejewski T.M."/>
            <person name="Davidsen T.M."/>
            <person name="Wayne K.J."/>
            <person name="Tettelin H."/>
            <person name="Glass J.I."/>
            <person name="Rusch D."/>
            <person name="Podicherti R."/>
            <person name="Tsui H.-C.T."/>
            <person name="Winkler M.E."/>
        </authorList>
    </citation>
    <scope>NUCLEOTIDE SEQUENCE</scope>
</reference>
<accession>A0A382IUV9</accession>